<dbReference type="EMBL" id="JASCZI010033203">
    <property type="protein sequence ID" value="MED6128816.1"/>
    <property type="molecule type" value="Genomic_DNA"/>
</dbReference>
<evidence type="ECO:0000313" key="2">
    <source>
        <dbReference type="Proteomes" id="UP001341840"/>
    </source>
</evidence>
<gene>
    <name evidence="1" type="ORF">PIB30_101588</name>
</gene>
<protein>
    <submittedName>
        <fullName evidence="1">Uncharacterized protein</fullName>
    </submittedName>
</protein>
<comment type="caution">
    <text evidence="1">The sequence shown here is derived from an EMBL/GenBank/DDBJ whole genome shotgun (WGS) entry which is preliminary data.</text>
</comment>
<accession>A0ABU6RXG7</accession>
<feature type="non-terminal residue" evidence="1">
    <location>
        <position position="76"/>
    </location>
</feature>
<evidence type="ECO:0000313" key="1">
    <source>
        <dbReference type="EMBL" id="MED6128816.1"/>
    </source>
</evidence>
<reference evidence="1 2" key="1">
    <citation type="journal article" date="2023" name="Plants (Basel)">
        <title>Bridging the Gap: Combining Genomics and Transcriptomics Approaches to Understand Stylosanthes scabra, an Orphan Legume from the Brazilian Caatinga.</title>
        <authorList>
            <person name="Ferreira-Neto J.R.C."/>
            <person name="da Silva M.D."/>
            <person name="Binneck E."/>
            <person name="de Melo N.F."/>
            <person name="da Silva R.H."/>
            <person name="de Melo A.L.T.M."/>
            <person name="Pandolfi V."/>
            <person name="Bustamante F.O."/>
            <person name="Brasileiro-Vidal A.C."/>
            <person name="Benko-Iseppon A.M."/>
        </authorList>
    </citation>
    <scope>NUCLEOTIDE SEQUENCE [LARGE SCALE GENOMIC DNA]</scope>
    <source>
        <tissue evidence="1">Leaves</tissue>
    </source>
</reference>
<name>A0ABU6RXG7_9FABA</name>
<keyword evidence="2" id="KW-1185">Reference proteome</keyword>
<sequence length="76" mass="8244">MRSSSSSSESVSCSNTKFGPLTILAYDLFACGLPLVPPTSSNLPNGFLEWLAFYNSSSFLSFLLLRRSMPASSVEE</sequence>
<proteinExistence type="predicted"/>
<dbReference type="Proteomes" id="UP001341840">
    <property type="component" value="Unassembled WGS sequence"/>
</dbReference>
<organism evidence="1 2">
    <name type="scientific">Stylosanthes scabra</name>
    <dbReference type="NCBI Taxonomy" id="79078"/>
    <lineage>
        <taxon>Eukaryota</taxon>
        <taxon>Viridiplantae</taxon>
        <taxon>Streptophyta</taxon>
        <taxon>Embryophyta</taxon>
        <taxon>Tracheophyta</taxon>
        <taxon>Spermatophyta</taxon>
        <taxon>Magnoliopsida</taxon>
        <taxon>eudicotyledons</taxon>
        <taxon>Gunneridae</taxon>
        <taxon>Pentapetalae</taxon>
        <taxon>rosids</taxon>
        <taxon>fabids</taxon>
        <taxon>Fabales</taxon>
        <taxon>Fabaceae</taxon>
        <taxon>Papilionoideae</taxon>
        <taxon>50 kb inversion clade</taxon>
        <taxon>dalbergioids sensu lato</taxon>
        <taxon>Dalbergieae</taxon>
        <taxon>Pterocarpus clade</taxon>
        <taxon>Stylosanthes</taxon>
    </lineage>
</organism>